<evidence type="ECO:0000313" key="4">
    <source>
        <dbReference type="Proteomes" id="UP000006038"/>
    </source>
</evidence>
<name>J3LGJ9_ORYBR</name>
<evidence type="ECO:0000256" key="1">
    <source>
        <dbReference type="SAM" id="MobiDB-lite"/>
    </source>
</evidence>
<dbReference type="OMA" id="RELWQFW"/>
<accession>J3LGJ9</accession>
<dbReference type="SMART" id="SM00212">
    <property type="entry name" value="UBCc"/>
    <property type="match status" value="1"/>
</dbReference>
<feature type="region of interest" description="Disordered" evidence="1">
    <location>
        <begin position="1"/>
        <end position="29"/>
    </location>
</feature>
<dbReference type="Gene3D" id="3.10.110.10">
    <property type="entry name" value="Ubiquitin Conjugating Enzyme"/>
    <property type="match status" value="1"/>
</dbReference>
<dbReference type="PANTHER" id="PTHR24068">
    <property type="entry name" value="UBIQUITIN-CONJUGATING ENZYME E2"/>
    <property type="match status" value="1"/>
</dbReference>
<proteinExistence type="predicted"/>
<reference evidence="3" key="1">
    <citation type="submission" date="2013-04" db="UniProtKB">
        <authorList>
            <consortium name="EnsemblPlants"/>
        </authorList>
    </citation>
    <scope>IDENTIFICATION</scope>
</reference>
<dbReference type="Proteomes" id="UP000006038">
    <property type="component" value="Unassembled WGS sequence"/>
</dbReference>
<dbReference type="InterPro" id="IPR000608">
    <property type="entry name" value="UBC"/>
</dbReference>
<organism evidence="3">
    <name type="scientific">Oryza brachyantha</name>
    <name type="common">malo sina</name>
    <dbReference type="NCBI Taxonomy" id="4533"/>
    <lineage>
        <taxon>Eukaryota</taxon>
        <taxon>Viridiplantae</taxon>
        <taxon>Streptophyta</taxon>
        <taxon>Embryophyta</taxon>
        <taxon>Tracheophyta</taxon>
        <taxon>Spermatophyta</taxon>
        <taxon>Magnoliopsida</taxon>
        <taxon>Liliopsida</taxon>
        <taxon>Poales</taxon>
        <taxon>Poaceae</taxon>
        <taxon>BOP clade</taxon>
        <taxon>Oryzoideae</taxon>
        <taxon>Oryzeae</taxon>
        <taxon>Oryzinae</taxon>
        <taxon>Oryza</taxon>
    </lineage>
</organism>
<sequence length="241" mass="27264">MGSASAVAPQPKRSTAAPPATGMARRGWLTEGDDRHGLARRRIDHELMDLWLDPPPYCRPGPARVKDRFHWAVIIDGPAGTPYAGGTFPVDVWFPASYPFRPPKLVFKTKVYHPNIDWKGRMVLDTFREKWSPAFTISKLLVAFVSVLFDPLLDHPVSRRMARQYEHEYELYERKAMAWTAKYSSEPIVSHYPAFAVVAITPPAGNRLLPLAPSWIIHKLLGILLVVMAVEVKQISLQRES</sequence>
<evidence type="ECO:0000313" key="3">
    <source>
        <dbReference type="EnsemblPlants" id="OB02G37660.1"/>
    </source>
</evidence>
<dbReference type="InterPro" id="IPR016135">
    <property type="entry name" value="UBQ-conjugating_enzyme/RWD"/>
</dbReference>
<dbReference type="eggNOG" id="KOG0417">
    <property type="taxonomic scope" value="Eukaryota"/>
</dbReference>
<evidence type="ECO:0000259" key="2">
    <source>
        <dbReference type="PROSITE" id="PS50127"/>
    </source>
</evidence>
<dbReference type="AlphaFoldDB" id="J3LGJ9"/>
<dbReference type="SUPFAM" id="SSF54495">
    <property type="entry name" value="UBC-like"/>
    <property type="match status" value="1"/>
</dbReference>
<dbReference type="PROSITE" id="PS50127">
    <property type="entry name" value="UBC_2"/>
    <property type="match status" value="1"/>
</dbReference>
<dbReference type="EnsemblPlants" id="OB02G37660.1">
    <property type="protein sequence ID" value="OB02G37660.1"/>
    <property type="gene ID" value="OB02G37660"/>
</dbReference>
<protein>
    <recommendedName>
        <fullName evidence="2">UBC core domain-containing protein</fullName>
    </recommendedName>
</protein>
<dbReference type="STRING" id="4533.J3LGJ9"/>
<dbReference type="Pfam" id="PF00179">
    <property type="entry name" value="UQ_con"/>
    <property type="match status" value="1"/>
</dbReference>
<dbReference type="Gramene" id="OB02G37660.1">
    <property type="protein sequence ID" value="OB02G37660.1"/>
    <property type="gene ID" value="OB02G37660"/>
</dbReference>
<dbReference type="FunFam" id="3.10.110.10:FF:000102">
    <property type="entry name" value="Os02g0721100 protein"/>
    <property type="match status" value="1"/>
</dbReference>
<feature type="domain" description="UBC core" evidence="2">
    <location>
        <begin position="38"/>
        <end position="185"/>
    </location>
</feature>
<keyword evidence="4" id="KW-1185">Reference proteome</keyword>
<dbReference type="HOGENOM" id="CLU_030988_4_0_1"/>